<gene>
    <name evidence="3" type="ORF">LSH36_161g07001</name>
</gene>
<sequence>MTNGTNELDIVELLNSPFGGHGLTLLHMAAEAGHKEAISVLLEFGADPSIKDGQGQLAYITAVNKDTRNEFRRFMAKHPEKFDYQKAQRALAAEKRLTVQALASGQSPPIFSRCFQCALDITGKIPFEYAEYKFCSTKCLKQHRTEKSLKKS</sequence>
<dbReference type="PANTHER" id="PTHR16036:SF2">
    <property type="entry name" value="TRNA ENDONUCLEASE ANKZF1"/>
    <property type="match status" value="1"/>
</dbReference>
<dbReference type="PROSITE" id="PS50297">
    <property type="entry name" value="ANK_REP_REGION"/>
    <property type="match status" value="1"/>
</dbReference>
<dbReference type="PROSITE" id="PS50088">
    <property type="entry name" value="ANK_REPEAT"/>
    <property type="match status" value="1"/>
</dbReference>
<accession>A0AAD9JUM2</accession>
<evidence type="ECO:0000313" key="3">
    <source>
        <dbReference type="EMBL" id="KAK2158960.1"/>
    </source>
</evidence>
<dbReference type="PANTHER" id="PTHR16036">
    <property type="entry name" value="ANKYRIN REPEAT AND ZINC FINGER DOMAIN-CONTAINING PROTEIN 1"/>
    <property type="match status" value="1"/>
</dbReference>
<name>A0AAD9JUM2_9ANNE</name>
<dbReference type="EMBL" id="JAODUP010000161">
    <property type="protein sequence ID" value="KAK2158960.1"/>
    <property type="molecule type" value="Genomic_DNA"/>
</dbReference>
<dbReference type="Pfam" id="PF00023">
    <property type="entry name" value="Ank"/>
    <property type="match status" value="1"/>
</dbReference>
<keyword evidence="1" id="KW-0040">ANK repeat</keyword>
<feature type="repeat" description="ANK" evidence="1">
    <location>
        <begin position="21"/>
        <end position="53"/>
    </location>
</feature>
<dbReference type="InterPro" id="IPR041540">
    <property type="entry name" value="VATC"/>
</dbReference>
<dbReference type="SUPFAM" id="SSF48403">
    <property type="entry name" value="Ankyrin repeat"/>
    <property type="match status" value="1"/>
</dbReference>
<evidence type="ECO:0000256" key="1">
    <source>
        <dbReference type="PROSITE-ProRule" id="PRU00023"/>
    </source>
</evidence>
<dbReference type="SMART" id="SM00248">
    <property type="entry name" value="ANK"/>
    <property type="match status" value="1"/>
</dbReference>
<proteinExistence type="predicted"/>
<evidence type="ECO:0000259" key="2">
    <source>
        <dbReference type="Pfam" id="PF18716"/>
    </source>
</evidence>
<dbReference type="InterPro" id="IPR002110">
    <property type="entry name" value="Ankyrin_rpt"/>
</dbReference>
<dbReference type="Pfam" id="PF18716">
    <property type="entry name" value="VATC"/>
    <property type="match status" value="1"/>
</dbReference>
<dbReference type="InterPro" id="IPR036770">
    <property type="entry name" value="Ankyrin_rpt-contain_sf"/>
</dbReference>
<comment type="caution">
    <text evidence="3">The sequence shown here is derived from an EMBL/GenBank/DDBJ whole genome shotgun (WGS) entry which is preliminary data.</text>
</comment>
<dbReference type="AlphaFoldDB" id="A0AAD9JUM2"/>
<dbReference type="InterPro" id="IPR047139">
    <property type="entry name" value="ANKZ1/VMS1"/>
</dbReference>
<dbReference type="Gene3D" id="1.25.40.20">
    <property type="entry name" value="Ankyrin repeat-containing domain"/>
    <property type="match status" value="1"/>
</dbReference>
<keyword evidence="4" id="KW-1185">Reference proteome</keyword>
<evidence type="ECO:0000313" key="4">
    <source>
        <dbReference type="Proteomes" id="UP001208570"/>
    </source>
</evidence>
<organism evidence="3 4">
    <name type="scientific">Paralvinella palmiformis</name>
    <dbReference type="NCBI Taxonomy" id="53620"/>
    <lineage>
        <taxon>Eukaryota</taxon>
        <taxon>Metazoa</taxon>
        <taxon>Spiralia</taxon>
        <taxon>Lophotrochozoa</taxon>
        <taxon>Annelida</taxon>
        <taxon>Polychaeta</taxon>
        <taxon>Sedentaria</taxon>
        <taxon>Canalipalpata</taxon>
        <taxon>Terebellida</taxon>
        <taxon>Terebelliformia</taxon>
        <taxon>Alvinellidae</taxon>
        <taxon>Paralvinella</taxon>
    </lineage>
</organism>
<protein>
    <recommendedName>
        <fullName evidence="2">Vms1-associating treble clef domain-containing protein</fullName>
    </recommendedName>
</protein>
<feature type="domain" description="Vms1-associating treble clef" evidence="2">
    <location>
        <begin position="112"/>
        <end position="147"/>
    </location>
</feature>
<reference evidence="3" key="1">
    <citation type="journal article" date="2023" name="Mol. Biol. Evol.">
        <title>Third-Generation Sequencing Reveals the Adaptive Role of the Epigenome in Three Deep-Sea Polychaetes.</title>
        <authorList>
            <person name="Perez M."/>
            <person name="Aroh O."/>
            <person name="Sun Y."/>
            <person name="Lan Y."/>
            <person name="Juniper S.K."/>
            <person name="Young C.R."/>
            <person name="Angers B."/>
            <person name="Qian P.Y."/>
        </authorList>
    </citation>
    <scope>NUCLEOTIDE SEQUENCE</scope>
    <source>
        <strain evidence="3">P08H-3</strain>
    </source>
</reference>
<dbReference type="Proteomes" id="UP001208570">
    <property type="component" value="Unassembled WGS sequence"/>
</dbReference>
<dbReference type="GO" id="GO:0036503">
    <property type="term" value="P:ERAD pathway"/>
    <property type="evidence" value="ECO:0007669"/>
    <property type="project" value="TreeGrafter"/>
</dbReference>